<keyword evidence="4 6" id="KW-0472">Membrane</keyword>
<evidence type="ECO:0000256" key="5">
    <source>
        <dbReference type="PROSITE-ProRule" id="PRU00339"/>
    </source>
</evidence>
<dbReference type="InterPro" id="IPR019734">
    <property type="entry name" value="TPR_rpt"/>
</dbReference>
<feature type="transmembrane region" description="Helical" evidence="6">
    <location>
        <begin position="103"/>
        <end position="122"/>
    </location>
</feature>
<organism evidence="8 9">
    <name type="scientific">Candidatus Gottesmanbacteria bacterium RIFCSPLOWO2_01_FULL_39_12b</name>
    <dbReference type="NCBI Taxonomy" id="1798388"/>
    <lineage>
        <taxon>Bacteria</taxon>
        <taxon>Candidatus Gottesmaniibacteriota</taxon>
    </lineage>
</organism>
<feature type="transmembrane region" description="Helical" evidence="6">
    <location>
        <begin position="400"/>
        <end position="418"/>
    </location>
</feature>
<evidence type="ECO:0000313" key="8">
    <source>
        <dbReference type="EMBL" id="OGG26935.1"/>
    </source>
</evidence>
<feature type="transmembrane region" description="Helical" evidence="6">
    <location>
        <begin position="371"/>
        <end position="388"/>
    </location>
</feature>
<evidence type="ECO:0000256" key="6">
    <source>
        <dbReference type="SAM" id="Phobius"/>
    </source>
</evidence>
<gene>
    <name evidence="8" type="ORF">A2960_02200</name>
</gene>
<comment type="subcellular location">
    <subcellularLocation>
        <location evidence="1">Membrane</location>
        <topology evidence="1">Multi-pass membrane protein</topology>
    </subcellularLocation>
</comment>
<feature type="transmembrane region" description="Helical" evidence="6">
    <location>
        <begin position="318"/>
        <end position="336"/>
    </location>
</feature>
<dbReference type="AlphaFoldDB" id="A0A1F6AQG8"/>
<dbReference type="Proteomes" id="UP000176609">
    <property type="component" value="Unassembled WGS sequence"/>
</dbReference>
<reference evidence="8 9" key="1">
    <citation type="journal article" date="2016" name="Nat. Commun.">
        <title>Thousands of microbial genomes shed light on interconnected biogeochemical processes in an aquifer system.</title>
        <authorList>
            <person name="Anantharaman K."/>
            <person name="Brown C.T."/>
            <person name="Hug L.A."/>
            <person name="Sharon I."/>
            <person name="Castelle C.J."/>
            <person name="Probst A.J."/>
            <person name="Thomas B.C."/>
            <person name="Singh A."/>
            <person name="Wilkins M.J."/>
            <person name="Karaoz U."/>
            <person name="Brodie E.L."/>
            <person name="Williams K.H."/>
            <person name="Hubbard S.S."/>
            <person name="Banfield J.F."/>
        </authorList>
    </citation>
    <scope>NUCLEOTIDE SEQUENCE [LARGE SCALE GENOMIC DNA]</scope>
</reference>
<comment type="caution">
    <text evidence="8">The sequence shown here is derived from an EMBL/GenBank/DDBJ whole genome shotgun (WGS) entry which is preliminary data.</text>
</comment>
<dbReference type="Pfam" id="PF13181">
    <property type="entry name" value="TPR_8"/>
    <property type="match status" value="1"/>
</dbReference>
<evidence type="ECO:0000259" key="7">
    <source>
        <dbReference type="Pfam" id="PF04932"/>
    </source>
</evidence>
<dbReference type="PANTHER" id="PTHR37422">
    <property type="entry name" value="TEICHURONIC ACID BIOSYNTHESIS PROTEIN TUAE"/>
    <property type="match status" value="1"/>
</dbReference>
<evidence type="ECO:0000256" key="1">
    <source>
        <dbReference type="ARBA" id="ARBA00004141"/>
    </source>
</evidence>
<feature type="transmembrane region" description="Helical" evidence="6">
    <location>
        <begin position="50"/>
        <end position="70"/>
    </location>
</feature>
<accession>A0A1F6AQG8</accession>
<feature type="domain" description="O-antigen ligase-related" evidence="7">
    <location>
        <begin position="179"/>
        <end position="326"/>
    </location>
</feature>
<dbReference type="Pfam" id="PF04932">
    <property type="entry name" value="Wzy_C"/>
    <property type="match status" value="1"/>
</dbReference>
<feature type="transmembrane region" description="Helical" evidence="6">
    <location>
        <begin position="142"/>
        <end position="159"/>
    </location>
</feature>
<feature type="transmembrane region" description="Helical" evidence="6">
    <location>
        <begin position="220"/>
        <end position="243"/>
    </location>
</feature>
<feature type="repeat" description="TPR" evidence="5">
    <location>
        <begin position="456"/>
        <end position="489"/>
    </location>
</feature>
<feature type="transmembrane region" description="Helical" evidence="6">
    <location>
        <begin position="20"/>
        <end position="38"/>
    </location>
</feature>
<dbReference type="PANTHER" id="PTHR37422:SF13">
    <property type="entry name" value="LIPOPOLYSACCHARIDE BIOSYNTHESIS PROTEIN PA4999-RELATED"/>
    <property type="match status" value="1"/>
</dbReference>
<dbReference type="SUPFAM" id="SSF48452">
    <property type="entry name" value="TPR-like"/>
    <property type="match status" value="1"/>
</dbReference>
<evidence type="ECO:0000256" key="4">
    <source>
        <dbReference type="ARBA" id="ARBA00023136"/>
    </source>
</evidence>
<dbReference type="InterPro" id="IPR011990">
    <property type="entry name" value="TPR-like_helical_dom_sf"/>
</dbReference>
<evidence type="ECO:0000256" key="3">
    <source>
        <dbReference type="ARBA" id="ARBA00022989"/>
    </source>
</evidence>
<keyword evidence="5" id="KW-0802">TPR repeat</keyword>
<dbReference type="Gene3D" id="1.25.40.10">
    <property type="entry name" value="Tetratricopeptide repeat domain"/>
    <property type="match status" value="1"/>
</dbReference>
<keyword evidence="2 6" id="KW-0812">Transmembrane</keyword>
<protein>
    <recommendedName>
        <fullName evidence="7">O-antigen ligase-related domain-containing protein</fullName>
    </recommendedName>
</protein>
<dbReference type="EMBL" id="MFJR01000007">
    <property type="protein sequence ID" value="OGG26935.1"/>
    <property type="molecule type" value="Genomic_DNA"/>
</dbReference>
<dbReference type="PROSITE" id="PS50005">
    <property type="entry name" value="TPR"/>
    <property type="match status" value="1"/>
</dbReference>
<dbReference type="InterPro" id="IPR051533">
    <property type="entry name" value="WaaL-like"/>
</dbReference>
<sequence length="573" mass="66449">MNIWLYLLFFLPLIESIDHKIGLNLLLSASIIINLPLLRKPKIVLSWIETLWLMILTIFSISVIFSLSYSQSLLELNRYIAYFLIFLGIRSENNKVLIMKKFYIPMIIINSIILSLIFILRITPGIKLTVPYDDFNLMYYSYGHNNISDILLFAIPLALSCLLESDFKIKLLKISLYFISILFIITFFLSLSRGAMLSLSFAFLISVFIYRKLTDKFNKWILVISLISILFLITNFISSNFIIPREIGLKFEKGLYKPAKKELRLEYIDQAIKGFIKSPIFGTGLNTFIYVSQFYQSMPLSWSGYAHNHYLELFTETGVLGGLFFLALIVMGLYSSYLNVKNDHSSDITYKICIFIALLASSLHSLLDPDWHFNSIYLFYWLGIALLLPGKKDTKDKNILVSPIYVTIIILFSLKILIPLDVDKILRQADQAYSNRNYDAAIAILLRASKLDRARKDIPVKLAKFYSTKGNYDSAHFWYKEAIKRDPFDSELLIKDNYLLYLKQAKQVLDEGNSQLAVKYIDNAAAFYPFFENYKEDNTDVKRIKEYINKSVKNMLKKPIGQYELKIYTSFID</sequence>
<dbReference type="GO" id="GO:0016020">
    <property type="term" value="C:membrane"/>
    <property type="evidence" value="ECO:0007669"/>
    <property type="project" value="UniProtKB-SubCell"/>
</dbReference>
<feature type="transmembrane region" description="Helical" evidence="6">
    <location>
        <begin position="348"/>
        <end position="365"/>
    </location>
</feature>
<dbReference type="InterPro" id="IPR007016">
    <property type="entry name" value="O-antigen_ligase-rel_domated"/>
</dbReference>
<evidence type="ECO:0000313" key="9">
    <source>
        <dbReference type="Proteomes" id="UP000176609"/>
    </source>
</evidence>
<evidence type="ECO:0000256" key="2">
    <source>
        <dbReference type="ARBA" id="ARBA00022692"/>
    </source>
</evidence>
<name>A0A1F6AQG8_9BACT</name>
<proteinExistence type="predicted"/>
<keyword evidence="3 6" id="KW-1133">Transmembrane helix</keyword>
<feature type="transmembrane region" description="Helical" evidence="6">
    <location>
        <begin position="171"/>
        <end position="189"/>
    </location>
</feature>